<name>A0A1M6JB23_9FIRM</name>
<dbReference type="OrthoDB" id="1719578at2"/>
<sequence length="314" mass="32905">MRVLLCGLPVEGIAVVPFAAASTPGECSRLIKEVDGPALVLVTFPGEAGEEFARRSASLYRDKRFFLVTGSASLEQWARLEAAGVTPLAPEDVDPVVKNAVAFRGREPVELGAARGVENEALQEELKRNPVRPLLLPVTAVTGLRGGCGKTFLMAALAAAFARAVPGVPVSVCTDDRITVPGGVKVLPAGTSPAALRGTGLVLAERPFSPSLAEEFDRVLVVSRADGVSLGRLAALDKGFPPGKFALVFNAADKVALGDDVLPFPCAAVVPGMRSQGFDAGVLRVLKYLCGDDYVFTEKPKRGLFAGLLSRRVG</sequence>
<gene>
    <name evidence="1" type="ORF">SAMN02745219_02566</name>
</gene>
<protein>
    <recommendedName>
        <fullName evidence="3">MinD-like ATPase involved in chromosome partitioning or flagellar assembly</fullName>
    </recommendedName>
</protein>
<evidence type="ECO:0000313" key="1">
    <source>
        <dbReference type="EMBL" id="SHJ43916.1"/>
    </source>
</evidence>
<reference evidence="2" key="1">
    <citation type="submission" date="2016-11" db="EMBL/GenBank/DDBJ databases">
        <authorList>
            <person name="Varghese N."/>
            <person name="Submissions S."/>
        </authorList>
    </citation>
    <scope>NUCLEOTIDE SEQUENCE [LARGE SCALE GENOMIC DNA]</scope>
    <source>
        <strain evidence="2">DSM 16057</strain>
    </source>
</reference>
<dbReference type="Proteomes" id="UP000184529">
    <property type="component" value="Unassembled WGS sequence"/>
</dbReference>
<dbReference type="STRING" id="1121432.SAMN02745219_02566"/>
<evidence type="ECO:0008006" key="3">
    <source>
        <dbReference type="Google" id="ProtNLM"/>
    </source>
</evidence>
<dbReference type="EMBL" id="FQZM01000034">
    <property type="protein sequence ID" value="SHJ43916.1"/>
    <property type="molecule type" value="Genomic_DNA"/>
</dbReference>
<evidence type="ECO:0000313" key="2">
    <source>
        <dbReference type="Proteomes" id="UP000184529"/>
    </source>
</evidence>
<organism evidence="1 2">
    <name type="scientific">Desulfofundulus thermosubterraneus DSM 16057</name>
    <dbReference type="NCBI Taxonomy" id="1121432"/>
    <lineage>
        <taxon>Bacteria</taxon>
        <taxon>Bacillati</taxon>
        <taxon>Bacillota</taxon>
        <taxon>Clostridia</taxon>
        <taxon>Eubacteriales</taxon>
        <taxon>Peptococcaceae</taxon>
        <taxon>Desulfofundulus</taxon>
    </lineage>
</organism>
<dbReference type="InterPro" id="IPR027417">
    <property type="entry name" value="P-loop_NTPase"/>
</dbReference>
<dbReference type="RefSeq" id="WP_072870163.1">
    <property type="nucleotide sequence ID" value="NZ_FQZM01000034.1"/>
</dbReference>
<dbReference type="AlphaFoldDB" id="A0A1M6JB23"/>
<keyword evidence="2" id="KW-1185">Reference proteome</keyword>
<accession>A0A1M6JB23</accession>
<dbReference type="SUPFAM" id="SSF52540">
    <property type="entry name" value="P-loop containing nucleoside triphosphate hydrolases"/>
    <property type="match status" value="1"/>
</dbReference>
<proteinExistence type="predicted"/>